<protein>
    <recommendedName>
        <fullName evidence="1">RNA-directed DNA polymerase</fullName>
        <ecNumber evidence="1">2.7.7.49</ecNumber>
    </recommendedName>
</protein>
<evidence type="ECO:0000256" key="4">
    <source>
        <dbReference type="ARBA" id="ARBA00022723"/>
    </source>
</evidence>
<gene>
    <name evidence="11" type="ORF">FU839_18555</name>
</gene>
<keyword evidence="12" id="KW-1185">Reference proteome</keyword>
<evidence type="ECO:0000256" key="9">
    <source>
        <dbReference type="ARBA" id="ARBA00048173"/>
    </source>
</evidence>
<evidence type="ECO:0000256" key="6">
    <source>
        <dbReference type="ARBA" id="ARBA00022918"/>
    </source>
</evidence>
<dbReference type="AlphaFoldDB" id="A0A5C8LIF1"/>
<comment type="catalytic activity">
    <reaction evidence="9">
        <text>DNA(n) + a 2'-deoxyribonucleoside 5'-triphosphate = DNA(n+1) + diphosphate</text>
        <dbReference type="Rhea" id="RHEA:22508"/>
        <dbReference type="Rhea" id="RHEA-COMP:17339"/>
        <dbReference type="Rhea" id="RHEA-COMP:17340"/>
        <dbReference type="ChEBI" id="CHEBI:33019"/>
        <dbReference type="ChEBI" id="CHEBI:61560"/>
        <dbReference type="ChEBI" id="CHEBI:173112"/>
        <dbReference type="EC" id="2.7.7.49"/>
    </reaction>
</comment>
<organism evidence="11 12">
    <name type="scientific">Rheinheimera tangshanensis</name>
    <dbReference type="NCBI Taxonomy" id="400153"/>
    <lineage>
        <taxon>Bacteria</taxon>
        <taxon>Pseudomonadati</taxon>
        <taxon>Pseudomonadota</taxon>
        <taxon>Gammaproteobacteria</taxon>
        <taxon>Chromatiales</taxon>
        <taxon>Chromatiaceae</taxon>
        <taxon>Rheinheimera</taxon>
    </lineage>
</organism>
<sequence>MNRWSSQLFQKEARRLGRSEDVIDNCLNAAALIQLKNSQITPIFSLRHLSYMAKADYGFLRAIVSRDDRIDSYRTFQIRKRKRRKNDKERYRNINVPSHDLKKTQQWINKHILSHVSPHQCSMAFHKDSSIIEAVNAHVGAKWVIKVDLKNFFESINEISVYRVFRGLGFNALLSFELARICTKKRAMLPSRSKKWISTGRRETISAYAQLLQGFLPQGAPTSPMLSNLASLRLDQEIHKFCAQEGFIYTRYADDIVLSIHRDVKKNECSNIINKLYRVMASNGLSPNKTKTIVLHPGARKVILGLMLTEKGVMLTKEFKSRLRQHLFFLNSENVGPVEHAQHKGFVSIIGLRNHIIGLLSFAKAVDKNFASKCQADFDRIVWPI</sequence>
<dbReference type="EC" id="2.7.7.49" evidence="1"/>
<dbReference type="InterPro" id="IPR043502">
    <property type="entry name" value="DNA/RNA_pol_sf"/>
</dbReference>
<dbReference type="PRINTS" id="PR00866">
    <property type="entry name" value="RNADNAPOLMS"/>
</dbReference>
<keyword evidence="7" id="KW-0051">Antiviral defense</keyword>
<dbReference type="GO" id="GO:0003964">
    <property type="term" value="F:RNA-directed DNA polymerase activity"/>
    <property type="evidence" value="ECO:0007669"/>
    <property type="project" value="UniProtKB-KW"/>
</dbReference>
<name>A0A5C8LIF1_9GAMM</name>
<evidence type="ECO:0000256" key="3">
    <source>
        <dbReference type="ARBA" id="ARBA00022695"/>
    </source>
</evidence>
<dbReference type="InterPro" id="IPR000123">
    <property type="entry name" value="Reverse_transcriptase_msDNA"/>
</dbReference>
<accession>A0A5C8LIF1</accession>
<dbReference type="Pfam" id="PF00078">
    <property type="entry name" value="RVT_1"/>
    <property type="match status" value="1"/>
</dbReference>
<evidence type="ECO:0000256" key="7">
    <source>
        <dbReference type="ARBA" id="ARBA00023118"/>
    </source>
</evidence>
<dbReference type="EMBL" id="VRLR01000025">
    <property type="protein sequence ID" value="TXK77146.1"/>
    <property type="molecule type" value="Genomic_DNA"/>
</dbReference>
<evidence type="ECO:0000256" key="2">
    <source>
        <dbReference type="ARBA" id="ARBA00022679"/>
    </source>
</evidence>
<dbReference type="Proteomes" id="UP000321814">
    <property type="component" value="Unassembled WGS sequence"/>
</dbReference>
<dbReference type="PROSITE" id="PS50878">
    <property type="entry name" value="RT_POL"/>
    <property type="match status" value="1"/>
</dbReference>
<evidence type="ECO:0000256" key="8">
    <source>
        <dbReference type="ARBA" id="ARBA00034120"/>
    </source>
</evidence>
<keyword evidence="3" id="KW-0548">Nucleotidyltransferase</keyword>
<keyword evidence="6 11" id="KW-0695">RNA-directed DNA polymerase</keyword>
<dbReference type="GO" id="GO:0051607">
    <property type="term" value="P:defense response to virus"/>
    <property type="evidence" value="ECO:0007669"/>
    <property type="project" value="UniProtKB-KW"/>
</dbReference>
<dbReference type="SUPFAM" id="SSF56672">
    <property type="entry name" value="DNA/RNA polymerases"/>
    <property type="match status" value="1"/>
</dbReference>
<dbReference type="GO" id="GO:0003723">
    <property type="term" value="F:RNA binding"/>
    <property type="evidence" value="ECO:0007669"/>
    <property type="project" value="InterPro"/>
</dbReference>
<comment type="similarity">
    <text evidence="8">Belongs to the bacterial reverse transcriptase family.</text>
</comment>
<comment type="caution">
    <text evidence="11">The sequence shown here is derived from an EMBL/GenBank/DDBJ whole genome shotgun (WGS) entry which is preliminary data.</text>
</comment>
<dbReference type="PANTHER" id="PTHR34047:SF7">
    <property type="entry name" value="RNA-DIRECTED DNA POLYMERASE"/>
    <property type="match status" value="1"/>
</dbReference>
<evidence type="ECO:0000256" key="1">
    <source>
        <dbReference type="ARBA" id="ARBA00012493"/>
    </source>
</evidence>
<keyword evidence="4" id="KW-0479">Metal-binding</keyword>
<keyword evidence="5" id="KW-0460">Magnesium</keyword>
<dbReference type="RefSeq" id="WP_147905559.1">
    <property type="nucleotide sequence ID" value="NZ_BAAAGC010000009.1"/>
</dbReference>
<proteinExistence type="inferred from homology"/>
<evidence type="ECO:0000313" key="12">
    <source>
        <dbReference type="Proteomes" id="UP000321814"/>
    </source>
</evidence>
<dbReference type="InterPro" id="IPR000477">
    <property type="entry name" value="RT_dom"/>
</dbReference>
<evidence type="ECO:0000256" key="5">
    <source>
        <dbReference type="ARBA" id="ARBA00022842"/>
    </source>
</evidence>
<dbReference type="GO" id="GO:0046872">
    <property type="term" value="F:metal ion binding"/>
    <property type="evidence" value="ECO:0007669"/>
    <property type="project" value="UniProtKB-KW"/>
</dbReference>
<dbReference type="PANTHER" id="PTHR34047">
    <property type="entry name" value="NUCLEAR INTRON MATURASE 1, MITOCHONDRIAL-RELATED"/>
    <property type="match status" value="1"/>
</dbReference>
<reference evidence="11 12" key="1">
    <citation type="submission" date="2019-08" db="EMBL/GenBank/DDBJ databases">
        <title>Draft genome analysis of Rheinheimera tangshanensis isolated from the roots of fresh rice plants (Oryza sativa).</title>
        <authorList>
            <person name="Yu Q."/>
            <person name="Qi Y."/>
            <person name="Zhang H."/>
            <person name="Pu J."/>
        </authorList>
    </citation>
    <scope>NUCLEOTIDE SEQUENCE [LARGE SCALE GENOMIC DNA]</scope>
    <source>
        <strain evidence="11 12">JA3-B52</strain>
    </source>
</reference>
<dbReference type="InterPro" id="IPR051083">
    <property type="entry name" value="GrpII_Intron_Splice-Mob/Def"/>
</dbReference>
<dbReference type="OrthoDB" id="7055795at2"/>
<feature type="domain" description="Reverse transcriptase" evidence="10">
    <location>
        <begin position="62"/>
        <end position="308"/>
    </location>
</feature>
<dbReference type="CDD" id="cd03487">
    <property type="entry name" value="RT_Bac_retron_II"/>
    <property type="match status" value="1"/>
</dbReference>
<evidence type="ECO:0000313" key="11">
    <source>
        <dbReference type="EMBL" id="TXK77146.1"/>
    </source>
</evidence>
<evidence type="ECO:0000259" key="10">
    <source>
        <dbReference type="PROSITE" id="PS50878"/>
    </source>
</evidence>
<keyword evidence="2" id="KW-0808">Transferase</keyword>